<gene>
    <name evidence="1" type="ORF">GCM10023186_29510</name>
</gene>
<dbReference type="RefSeq" id="WP_345225471.1">
    <property type="nucleotide sequence ID" value="NZ_BAABHA010000010.1"/>
</dbReference>
<dbReference type="EMBL" id="BAABHA010000010">
    <property type="protein sequence ID" value="GAA4385761.1"/>
    <property type="molecule type" value="Genomic_DNA"/>
</dbReference>
<evidence type="ECO:0000313" key="2">
    <source>
        <dbReference type="Proteomes" id="UP001500454"/>
    </source>
</evidence>
<accession>A0ABP8J667</accession>
<dbReference type="Proteomes" id="UP001500454">
    <property type="component" value="Unassembled WGS sequence"/>
</dbReference>
<evidence type="ECO:0000313" key="1">
    <source>
        <dbReference type="EMBL" id="GAA4385761.1"/>
    </source>
</evidence>
<sequence length="185" mass="22063">MAICPQPHPFVKALNVSIRMSPDQLALWQKIEAFELDDPHADLTFTDRLARENGWPLAFSLRAVAEYKRFMLLLCLAEHPLTPSDQIDQVWHLHLLYTRSYWDDFCRHTLNRTIHHGPTRGGAQQQAQFTNWYDRTRQLYRQTFGQAPPPDLWPNSTARFGDVRFQRVNLGRYWLLPKFRRFWNR</sequence>
<proteinExistence type="predicted"/>
<keyword evidence="2" id="KW-1185">Reference proteome</keyword>
<reference evidence="2" key="1">
    <citation type="journal article" date="2019" name="Int. J. Syst. Evol. Microbiol.">
        <title>The Global Catalogue of Microorganisms (GCM) 10K type strain sequencing project: providing services to taxonomists for standard genome sequencing and annotation.</title>
        <authorList>
            <consortium name="The Broad Institute Genomics Platform"/>
            <consortium name="The Broad Institute Genome Sequencing Center for Infectious Disease"/>
            <person name="Wu L."/>
            <person name="Ma J."/>
        </authorList>
    </citation>
    <scope>NUCLEOTIDE SEQUENCE [LARGE SCALE GENOMIC DNA]</scope>
    <source>
        <strain evidence="2">JCM 17924</strain>
    </source>
</reference>
<organism evidence="1 2">
    <name type="scientific">Hymenobacter koreensis</name>
    <dbReference type="NCBI Taxonomy" id="1084523"/>
    <lineage>
        <taxon>Bacteria</taxon>
        <taxon>Pseudomonadati</taxon>
        <taxon>Bacteroidota</taxon>
        <taxon>Cytophagia</taxon>
        <taxon>Cytophagales</taxon>
        <taxon>Hymenobacteraceae</taxon>
        <taxon>Hymenobacter</taxon>
    </lineage>
</organism>
<name>A0ABP8J667_9BACT</name>
<protein>
    <submittedName>
        <fullName evidence="1">Uncharacterized protein</fullName>
    </submittedName>
</protein>
<comment type="caution">
    <text evidence="1">The sequence shown here is derived from an EMBL/GenBank/DDBJ whole genome shotgun (WGS) entry which is preliminary data.</text>
</comment>